<feature type="region of interest" description="Disordered" evidence="1">
    <location>
        <begin position="1"/>
        <end position="21"/>
    </location>
</feature>
<organism evidence="2 3">
    <name type="scientific">Rhodococcus ruber</name>
    <dbReference type="NCBI Taxonomy" id="1830"/>
    <lineage>
        <taxon>Bacteria</taxon>
        <taxon>Bacillati</taxon>
        <taxon>Actinomycetota</taxon>
        <taxon>Actinomycetes</taxon>
        <taxon>Mycobacteriales</taxon>
        <taxon>Nocardiaceae</taxon>
        <taxon>Rhodococcus</taxon>
    </lineage>
</organism>
<reference evidence="2 3" key="1">
    <citation type="journal article" date="2014" name="Genome Announc.">
        <title>Draft Genome Sequence of Propane- and Butane-Oxidizing Actinobacterium Rhodococcus ruber IEGM 231.</title>
        <authorList>
            <person name="Ivshina I.B."/>
            <person name="Kuyukina M.S."/>
            <person name="Krivoruchko A.V."/>
            <person name="Barbe V."/>
            <person name="Fischer C."/>
        </authorList>
    </citation>
    <scope>NUCLEOTIDE SEQUENCE [LARGE SCALE GENOMIC DNA]</scope>
</reference>
<name>A0A098BSI1_9NOCA</name>
<evidence type="ECO:0000313" key="2">
    <source>
        <dbReference type="EMBL" id="CDZ90676.1"/>
    </source>
</evidence>
<feature type="region of interest" description="Disordered" evidence="1">
    <location>
        <begin position="114"/>
        <end position="136"/>
    </location>
</feature>
<evidence type="ECO:0000313" key="3">
    <source>
        <dbReference type="Proteomes" id="UP000042997"/>
    </source>
</evidence>
<dbReference type="EMBL" id="CCSD01000089">
    <property type="protein sequence ID" value="CDZ90676.1"/>
    <property type="molecule type" value="Genomic_DNA"/>
</dbReference>
<proteinExistence type="predicted"/>
<evidence type="ECO:0000256" key="1">
    <source>
        <dbReference type="SAM" id="MobiDB-lite"/>
    </source>
</evidence>
<protein>
    <submittedName>
        <fullName evidence="2">Uncharacterized protein</fullName>
    </submittedName>
</protein>
<sequence>MSFGRSGQPKGRTGASAQGRVGDAVAAAGGAEHMVREIGERIGGEGVDDLLVDDAAVRAPDDHPPGPGRHLMGDHRPGRLERQTAGVPVRVRIDAAALRVDGHAVHRHLHPLAARDDVGGGGRVGRGRNNHCRNDRGQHRRRRTCIPESHGFSLPCGPLPPVGHSVRHGRAAAQDLKDTRACRPSGMSVRRSATFSR</sequence>
<accession>A0A098BSI1</accession>
<dbReference type="AlphaFoldDB" id="A0A098BSI1"/>
<dbReference type="Proteomes" id="UP000042997">
    <property type="component" value="Unassembled WGS sequence"/>
</dbReference>
<gene>
    <name evidence="2" type="ORF">RHRU231_750023</name>
</gene>